<evidence type="ECO:0000313" key="3">
    <source>
        <dbReference type="WBParaSite" id="BXY_0420800.1"/>
    </source>
</evidence>
<protein>
    <submittedName>
        <fullName evidence="3">Nuclear receptor coactivator 2</fullName>
    </submittedName>
</protein>
<feature type="region of interest" description="Disordered" evidence="1">
    <location>
        <begin position="418"/>
        <end position="461"/>
    </location>
</feature>
<feature type="region of interest" description="Disordered" evidence="1">
    <location>
        <begin position="351"/>
        <end position="394"/>
    </location>
</feature>
<dbReference type="Proteomes" id="UP000095284">
    <property type="component" value="Unplaced"/>
</dbReference>
<dbReference type="WBParaSite" id="BXY_0420800.1">
    <property type="protein sequence ID" value="BXY_0420800.1"/>
    <property type="gene ID" value="BXY_0420800"/>
</dbReference>
<name>A0A1I7RU01_BURXY</name>
<organism evidence="2 3">
    <name type="scientific">Bursaphelenchus xylophilus</name>
    <name type="common">Pinewood nematode worm</name>
    <name type="synonym">Aphelenchoides xylophilus</name>
    <dbReference type="NCBI Taxonomy" id="6326"/>
    <lineage>
        <taxon>Eukaryota</taxon>
        <taxon>Metazoa</taxon>
        <taxon>Ecdysozoa</taxon>
        <taxon>Nematoda</taxon>
        <taxon>Chromadorea</taxon>
        <taxon>Rhabditida</taxon>
        <taxon>Tylenchina</taxon>
        <taxon>Tylenchomorpha</taxon>
        <taxon>Aphelenchoidea</taxon>
        <taxon>Aphelenchoididae</taxon>
        <taxon>Bursaphelenchus</taxon>
    </lineage>
</organism>
<feature type="compositionally biased region" description="Pro residues" evidence="1">
    <location>
        <begin position="9"/>
        <end position="18"/>
    </location>
</feature>
<feature type="compositionally biased region" description="Basic residues" evidence="1">
    <location>
        <begin position="355"/>
        <end position="364"/>
    </location>
</feature>
<sequence>MSLEQPVSTSPPAPPPPLSRDSPGMESDYCSDYGSLSSGTDPDSHRHGPMPIKSEELSVLEQLMSSPGSEFGFVLDRNGTIEMVLGKTQAIFGNVQIENQKLLKFVDSTEYQKVCGLLPSAKSSSTRKSSHLTFCCEKGKGNLEMEIISQLISANPDNPEKGPCVVCVAKRLITEQVPQLPLPQDSRHPISFSLSIDKPSRIIKQADLRMDPKLLDISHFLDKSLYELCFKTNREVIDSIVDANSPRPAKLAFFINEFQILVDIASFFDPNSNQVRLECNGFFEISPENFQDEKTEAIFVTQPQLEVMTQHQVMTTTASGFPQPQFVQVASFEMPMNGVVGQNGQVIGEVEQPAKKQRKPRKPRSPNAPPPKRSRAKKPKESEIEAPQAWAGQFEDPMKTMMPGQAYQAPDGTFYYSPPMGPPPPYGAANQPMPANPEADFADPKPKGRGKKGGKKNSAMKFPGLHSAVGFGMHGAELCSCTVR</sequence>
<accession>A0A1I7RU01</accession>
<dbReference type="AlphaFoldDB" id="A0A1I7RU01"/>
<evidence type="ECO:0000256" key="1">
    <source>
        <dbReference type="SAM" id="MobiDB-lite"/>
    </source>
</evidence>
<proteinExistence type="predicted"/>
<reference evidence="3" key="1">
    <citation type="submission" date="2016-11" db="UniProtKB">
        <authorList>
            <consortium name="WormBaseParasite"/>
        </authorList>
    </citation>
    <scope>IDENTIFICATION</scope>
</reference>
<evidence type="ECO:0000313" key="2">
    <source>
        <dbReference type="Proteomes" id="UP000095284"/>
    </source>
</evidence>
<feature type="region of interest" description="Disordered" evidence="1">
    <location>
        <begin position="1"/>
        <end position="51"/>
    </location>
</feature>